<dbReference type="AlphaFoldDB" id="A0A7X6BM34"/>
<reference evidence="3 5" key="2">
    <citation type="submission" date="2020-03" db="EMBL/GenBank/DDBJ databases">
        <title>Genomic Encyclopedia of Type Strains, Phase IV (KMG-IV): sequencing the most valuable type-strain genomes for metagenomic binning, comparative biology and taxonomic classification.</title>
        <authorList>
            <person name="Goeker M."/>
        </authorList>
    </citation>
    <scope>NUCLEOTIDE SEQUENCE [LARGE SCALE GENOMIC DNA]</scope>
    <source>
        <strain evidence="3 5">DSM 105722</strain>
    </source>
</reference>
<proteinExistence type="inferred from homology"/>
<dbReference type="InterPro" id="IPR000387">
    <property type="entry name" value="Tyr_Pase_dom"/>
</dbReference>
<dbReference type="PROSITE" id="PS50056">
    <property type="entry name" value="TYR_PHOSPHATASE_2"/>
    <property type="match status" value="1"/>
</dbReference>
<dbReference type="PROSITE" id="PS00383">
    <property type="entry name" value="TYR_PHOSPHATASE_1"/>
    <property type="match status" value="1"/>
</dbReference>
<gene>
    <name evidence="4" type="ORF">F1644_06890</name>
    <name evidence="3" type="ORF">GGR15_004400</name>
</gene>
<dbReference type="PANTHER" id="PTHR31126">
    <property type="entry name" value="TYROSINE-PROTEIN PHOSPHATASE"/>
    <property type="match status" value="1"/>
</dbReference>
<protein>
    <submittedName>
        <fullName evidence="3">Protein-tyrosine phosphatase</fullName>
        <ecNumber evidence="3">3.1.3.48</ecNumber>
    </submittedName>
    <submittedName>
        <fullName evidence="4">Tyrosine-protein phosphatase</fullName>
    </submittedName>
</protein>
<evidence type="ECO:0000313" key="6">
    <source>
        <dbReference type="Proteomes" id="UP001302374"/>
    </source>
</evidence>
<dbReference type="Proteomes" id="UP001302374">
    <property type="component" value="Chromosome"/>
</dbReference>
<evidence type="ECO:0000256" key="1">
    <source>
        <dbReference type="ARBA" id="ARBA00009580"/>
    </source>
</evidence>
<dbReference type="Pfam" id="PF13350">
    <property type="entry name" value="Y_phosphatase3"/>
    <property type="match status" value="1"/>
</dbReference>
<dbReference type="GeneID" id="86891008"/>
<evidence type="ECO:0000313" key="5">
    <source>
        <dbReference type="Proteomes" id="UP000576368"/>
    </source>
</evidence>
<organism evidence="3 5">
    <name type="scientific">Butyricimonas paravirosa</name>
    <dbReference type="NCBI Taxonomy" id="1472417"/>
    <lineage>
        <taxon>Bacteria</taxon>
        <taxon>Pseudomonadati</taxon>
        <taxon>Bacteroidota</taxon>
        <taxon>Bacteroidia</taxon>
        <taxon>Bacteroidales</taxon>
        <taxon>Odoribacteraceae</taxon>
        <taxon>Butyricimonas</taxon>
    </lineage>
</organism>
<dbReference type="GO" id="GO:0004725">
    <property type="term" value="F:protein tyrosine phosphatase activity"/>
    <property type="evidence" value="ECO:0007669"/>
    <property type="project" value="UniProtKB-EC"/>
</dbReference>
<dbReference type="Proteomes" id="UP000576368">
    <property type="component" value="Unassembled WGS sequence"/>
</dbReference>
<accession>A0A7X6BM34</accession>
<dbReference type="InterPro" id="IPR029021">
    <property type="entry name" value="Prot-tyrosine_phosphatase-like"/>
</dbReference>
<reference evidence="4 6" key="1">
    <citation type="submission" date="2019-09" db="EMBL/GenBank/DDBJ databases">
        <title>Butyricimonas paravirosa DSM 105722 (=214-4 = JCM 18677 = CCUG 65563).</title>
        <authorList>
            <person name="Le Roy T."/>
            <person name="Cani P.D."/>
        </authorList>
    </citation>
    <scope>NUCLEOTIDE SEQUENCE [LARGE SCALE GENOMIC DNA]</scope>
    <source>
        <strain evidence="4 6">DSM 105722</strain>
    </source>
</reference>
<keyword evidence="6" id="KW-1185">Reference proteome</keyword>
<comment type="similarity">
    <text evidence="1">Belongs to the protein-tyrosine phosphatase family.</text>
</comment>
<dbReference type="SUPFAM" id="SSF52799">
    <property type="entry name" value="(Phosphotyrosine protein) phosphatases II"/>
    <property type="match status" value="1"/>
</dbReference>
<dbReference type="RefSeq" id="WP_118305717.1">
    <property type="nucleotide sequence ID" value="NZ_BMPA01000022.1"/>
</dbReference>
<dbReference type="Gene3D" id="3.90.190.10">
    <property type="entry name" value="Protein tyrosine phosphatase superfamily"/>
    <property type="match status" value="1"/>
</dbReference>
<dbReference type="InterPro" id="IPR016130">
    <property type="entry name" value="Tyr_Pase_AS"/>
</dbReference>
<name>A0A7X6BM34_9BACT</name>
<evidence type="ECO:0000313" key="3">
    <source>
        <dbReference type="EMBL" id="NJC20741.1"/>
    </source>
</evidence>
<dbReference type="EC" id="3.1.3.48" evidence="3"/>
<evidence type="ECO:0000259" key="2">
    <source>
        <dbReference type="PROSITE" id="PS50056"/>
    </source>
</evidence>
<sequence length="349" mass="39478">MKVIYVILTTTVVCCSCKNTMQQETAYEGKDISGIIRISIDKDTKVSTLTIETNGKWALYSGSSVDNIDFSNPIAKHPEPEGQDYNRITLSSLSRRYYQLITDEGKATVAERHLPMAGGYNFRDLGGIKTKDGRFVRWGKIFRSDDLHKLTEDDLNYLASIPLKSIVDFRGEEEQKFAPDKLPVSVVNEFKLPIDPGNVISLMGLTDLDSTQMDSIMMRMNILFVTDKDFIGYYKEFFKLLQQEKNLPLLFHCSAGKDRTGMGAALILYALGVDEQTIMEDYLASNVYLSDKYAKEIAMNPNLKSVLSVKKEFLQAGLDQIKTTHGSVEKFLETTLEVDIPAFRKQFLY</sequence>
<keyword evidence="3" id="KW-0378">Hydrolase</keyword>
<feature type="domain" description="Tyrosine specific protein phosphatases" evidence="2">
    <location>
        <begin position="228"/>
        <end position="274"/>
    </location>
</feature>
<dbReference type="EMBL" id="JAATLI010000022">
    <property type="protein sequence ID" value="NJC20741.1"/>
    <property type="molecule type" value="Genomic_DNA"/>
</dbReference>
<dbReference type="InterPro" id="IPR026893">
    <property type="entry name" value="Tyr/Ser_Pase_IphP-type"/>
</dbReference>
<dbReference type="EMBL" id="CP043839">
    <property type="protein sequence ID" value="WOF12009.1"/>
    <property type="molecule type" value="Genomic_DNA"/>
</dbReference>
<evidence type="ECO:0000313" key="4">
    <source>
        <dbReference type="EMBL" id="WOF12009.1"/>
    </source>
</evidence>
<dbReference type="PANTHER" id="PTHR31126:SF1">
    <property type="entry name" value="TYROSINE SPECIFIC PROTEIN PHOSPHATASES DOMAIN-CONTAINING PROTEIN"/>
    <property type="match status" value="1"/>
</dbReference>